<organism evidence="2 3">
    <name type="scientific">Vibrio sinaloensis DSM 21326</name>
    <dbReference type="NCBI Taxonomy" id="945550"/>
    <lineage>
        <taxon>Bacteria</taxon>
        <taxon>Pseudomonadati</taxon>
        <taxon>Pseudomonadota</taxon>
        <taxon>Gammaproteobacteria</taxon>
        <taxon>Vibrionales</taxon>
        <taxon>Vibrionaceae</taxon>
        <taxon>Vibrio</taxon>
        <taxon>Vibrio oreintalis group</taxon>
    </lineage>
</organism>
<evidence type="ECO:0000256" key="1">
    <source>
        <dbReference type="SAM" id="SignalP"/>
    </source>
</evidence>
<dbReference type="PANTHER" id="PTHR35841:SF1">
    <property type="entry name" value="PHOSPHONATES-BINDING PERIPLASMIC PROTEIN"/>
    <property type="match status" value="1"/>
</dbReference>
<dbReference type="PANTHER" id="PTHR35841">
    <property type="entry name" value="PHOSPHONATES-BINDING PERIPLASMIC PROTEIN"/>
    <property type="match status" value="1"/>
</dbReference>
<dbReference type="EMBL" id="AEVT01000061">
    <property type="protein sequence ID" value="EGA70235.1"/>
    <property type="molecule type" value="Genomic_DNA"/>
</dbReference>
<dbReference type="Proteomes" id="UP000006228">
    <property type="component" value="Unassembled WGS sequence"/>
</dbReference>
<evidence type="ECO:0000313" key="3">
    <source>
        <dbReference type="Proteomes" id="UP000006228"/>
    </source>
</evidence>
<evidence type="ECO:0000313" key="2">
    <source>
        <dbReference type="EMBL" id="EGA70235.1"/>
    </source>
</evidence>
<accession>E8M736</accession>
<dbReference type="RefSeq" id="WP_008077051.1">
    <property type="nucleotide sequence ID" value="NZ_AEVT01000061.1"/>
</dbReference>
<feature type="chain" id="PRO_5003227807" evidence="1">
    <location>
        <begin position="24"/>
        <end position="312"/>
    </location>
</feature>
<proteinExistence type="predicted"/>
<comment type="caution">
    <text evidence="2">The sequence shown here is derived from an EMBL/GenBank/DDBJ whole genome shotgun (WGS) entry which is preliminary data.</text>
</comment>
<keyword evidence="1" id="KW-0732">Signal</keyword>
<dbReference type="eggNOG" id="COG3221">
    <property type="taxonomic scope" value="Bacteria"/>
</dbReference>
<sequence length="312" mass="34902">MIVARSLCFIACCTMAVPTIGWANPIDSELTLNYGVISTKPKKRIKDSYPIMSNLAKQLSHYGYTDAEVKVYATIDELVAAFQTGEVDIMSATIYPTLILNQRAQTQPILVRWKKGDPSYSSVFVTHKKNSYQDLSELQGKVVGFEDRDSTSGYFLPLVTLLSQGLDVQLLTSINEKPSADKVGYFFFEDFLLDTNEVNMSMWATKGIVDAIAYSSSNWDNPKDTPVALKQQLRTFGQTSEYPRAVISVSQKLPAETVADIKQALLSIDQNEEGQALLKTYQKTKKFTLFDSQSEALFYQAADLLNKFEVVQ</sequence>
<dbReference type="GeneID" id="95569402"/>
<protein>
    <submittedName>
        <fullName evidence="2">Putative alkylphosphonate ABC transporter</fullName>
    </submittedName>
</protein>
<dbReference type="AlphaFoldDB" id="E8M736"/>
<feature type="signal peptide" evidence="1">
    <location>
        <begin position="1"/>
        <end position="23"/>
    </location>
</feature>
<dbReference type="Gene3D" id="3.40.190.10">
    <property type="entry name" value="Periplasmic binding protein-like II"/>
    <property type="match status" value="2"/>
</dbReference>
<dbReference type="SUPFAM" id="SSF53850">
    <property type="entry name" value="Periplasmic binding protein-like II"/>
    <property type="match status" value="1"/>
</dbReference>
<gene>
    <name evidence="2" type="ORF">VISI1226_04435</name>
</gene>
<reference evidence="2 3" key="1">
    <citation type="journal article" date="2012" name="Int. J. Syst. Evol. Microbiol.">
        <title>Vibrio caribbeanicus sp. nov., isolated from the marine sponge Scleritoderma cyanea.</title>
        <authorList>
            <person name="Hoffmann M."/>
            <person name="Monday S.R."/>
            <person name="Allard M.W."/>
            <person name="Strain E.A."/>
            <person name="Whittaker P."/>
            <person name="Naum M."/>
            <person name="McCarthy P.J."/>
            <person name="Lopez J.V."/>
            <person name="Fischer M."/>
            <person name="Brown E.W."/>
        </authorList>
    </citation>
    <scope>NUCLEOTIDE SEQUENCE [LARGE SCALE GENOMIC DNA]</scope>
    <source>
        <strain evidence="3">DSMZ 21326</strain>
    </source>
</reference>
<name>E8M736_PHOS4</name>
<dbReference type="Pfam" id="PF12974">
    <property type="entry name" value="Phosphonate-bd"/>
    <property type="match status" value="1"/>
</dbReference>